<dbReference type="RefSeq" id="XP_028470391.1">
    <property type="nucleotide sequence ID" value="XM_028607107.1"/>
</dbReference>
<evidence type="ECO:0000256" key="1">
    <source>
        <dbReference type="SAM" id="MobiDB-lite"/>
    </source>
</evidence>
<feature type="compositionally biased region" description="Polar residues" evidence="1">
    <location>
        <begin position="64"/>
        <end position="74"/>
    </location>
</feature>
<accession>A0A3N2Q7H6</accession>
<protein>
    <submittedName>
        <fullName evidence="2">Uncharacterized protein</fullName>
    </submittedName>
</protein>
<proteinExistence type="predicted"/>
<organism evidence="2 3">
    <name type="scientific">Sodiomyces alkalinus (strain CBS 110278 / VKM F-3762 / F11)</name>
    <name type="common">Alkaliphilic filamentous fungus</name>
    <dbReference type="NCBI Taxonomy" id="1314773"/>
    <lineage>
        <taxon>Eukaryota</taxon>
        <taxon>Fungi</taxon>
        <taxon>Dikarya</taxon>
        <taxon>Ascomycota</taxon>
        <taxon>Pezizomycotina</taxon>
        <taxon>Sordariomycetes</taxon>
        <taxon>Hypocreomycetidae</taxon>
        <taxon>Glomerellales</taxon>
        <taxon>Plectosphaerellaceae</taxon>
        <taxon>Sodiomyces</taxon>
    </lineage>
</organism>
<dbReference type="EMBL" id="ML119051">
    <property type="protein sequence ID" value="ROT42585.1"/>
    <property type="molecule type" value="Genomic_DNA"/>
</dbReference>
<keyword evidence="3" id="KW-1185">Reference proteome</keyword>
<dbReference type="GeneID" id="39575585"/>
<feature type="region of interest" description="Disordered" evidence="1">
    <location>
        <begin position="64"/>
        <end position="87"/>
    </location>
</feature>
<sequence>MGHAWTGASTQWMVGNFTGLPASTGSTTNTSSPSSSAPLDHGFHLYPTTWETPQLTKETFSTGQAYASAPSRQTPRPRSPWSIPRSFPPNKGLRSQGLFTPHALDHPLNYLGGMDEHNDRINPCPGQFIERRLLASAGSTYGRHIATLASEQAHASLEVRYFVVLPVYP</sequence>
<reference evidence="2 3" key="1">
    <citation type="journal article" date="2018" name="Mol. Ecol.">
        <title>The obligate alkalophilic soda-lake fungus Sodiomyces alkalinus has shifted to a protein diet.</title>
        <authorList>
            <person name="Grum-Grzhimaylo A.A."/>
            <person name="Falkoski D.L."/>
            <person name="van den Heuvel J."/>
            <person name="Valero-Jimenez C.A."/>
            <person name="Min B."/>
            <person name="Choi I.G."/>
            <person name="Lipzen A."/>
            <person name="Daum C.G."/>
            <person name="Aanen D.K."/>
            <person name="Tsang A."/>
            <person name="Henrissat B."/>
            <person name="Bilanenko E.N."/>
            <person name="de Vries R.P."/>
            <person name="van Kan J.A.L."/>
            <person name="Grigoriev I.V."/>
            <person name="Debets A.J.M."/>
        </authorList>
    </citation>
    <scope>NUCLEOTIDE SEQUENCE [LARGE SCALE GENOMIC DNA]</scope>
    <source>
        <strain evidence="2 3">F11</strain>
    </source>
</reference>
<evidence type="ECO:0000313" key="2">
    <source>
        <dbReference type="EMBL" id="ROT42585.1"/>
    </source>
</evidence>
<dbReference type="AlphaFoldDB" id="A0A3N2Q7H6"/>
<evidence type="ECO:0000313" key="3">
    <source>
        <dbReference type="Proteomes" id="UP000272025"/>
    </source>
</evidence>
<dbReference type="Proteomes" id="UP000272025">
    <property type="component" value="Unassembled WGS sequence"/>
</dbReference>
<name>A0A3N2Q7H6_SODAK</name>
<gene>
    <name evidence="2" type="ORF">SODALDRAFT_18759</name>
</gene>